<dbReference type="Gene3D" id="2.60.40.10">
    <property type="entry name" value="Immunoglobulins"/>
    <property type="match status" value="1"/>
</dbReference>
<keyword evidence="4" id="KW-0378">Hydrolase</keyword>
<dbReference type="EC" id="3.2.1.25" evidence="3"/>
<evidence type="ECO:0000313" key="8">
    <source>
        <dbReference type="EMBL" id="ROZ63266.1"/>
    </source>
</evidence>
<feature type="compositionally biased region" description="Low complexity" evidence="6">
    <location>
        <begin position="134"/>
        <end position="143"/>
    </location>
</feature>
<reference evidence="8 9" key="1">
    <citation type="submission" date="2018-10" db="EMBL/GenBank/DDBJ databases">
        <title>Kocuria sp. M5W7-7, whole genome shotgun sequence.</title>
        <authorList>
            <person name="Tuo L."/>
        </authorList>
    </citation>
    <scope>NUCLEOTIDE SEQUENCE [LARGE SCALE GENOMIC DNA]</scope>
    <source>
        <strain evidence="8 9">M5W7-7</strain>
    </source>
</reference>
<dbReference type="InterPro" id="IPR017853">
    <property type="entry name" value="GH"/>
</dbReference>
<comment type="similarity">
    <text evidence="2">Belongs to the glycosyl hydrolase 2 family.</text>
</comment>
<dbReference type="Proteomes" id="UP000270616">
    <property type="component" value="Unassembled WGS sequence"/>
</dbReference>
<dbReference type="SUPFAM" id="SSF49785">
    <property type="entry name" value="Galactose-binding domain-like"/>
    <property type="match status" value="1"/>
</dbReference>
<dbReference type="SUPFAM" id="SSF49303">
    <property type="entry name" value="beta-Galactosidase/glucuronidase domain"/>
    <property type="match status" value="1"/>
</dbReference>
<dbReference type="InterPro" id="IPR036156">
    <property type="entry name" value="Beta-gal/glucu_dom_sf"/>
</dbReference>
<dbReference type="GO" id="GO:0005975">
    <property type="term" value="P:carbohydrate metabolic process"/>
    <property type="evidence" value="ECO:0007669"/>
    <property type="project" value="InterPro"/>
</dbReference>
<feature type="region of interest" description="Disordered" evidence="6">
    <location>
        <begin position="624"/>
        <end position="646"/>
    </location>
</feature>
<dbReference type="PANTHER" id="PTHR43730">
    <property type="entry name" value="BETA-MANNOSIDASE"/>
    <property type="match status" value="1"/>
</dbReference>
<evidence type="ECO:0000256" key="3">
    <source>
        <dbReference type="ARBA" id="ARBA00012754"/>
    </source>
</evidence>
<evidence type="ECO:0000256" key="1">
    <source>
        <dbReference type="ARBA" id="ARBA00000829"/>
    </source>
</evidence>
<dbReference type="InterPro" id="IPR013783">
    <property type="entry name" value="Ig-like_fold"/>
</dbReference>
<accession>A0A3N3ZT77</accession>
<keyword evidence="5" id="KW-0326">Glycosidase</keyword>
<dbReference type="Gene3D" id="2.60.120.260">
    <property type="entry name" value="Galactose-binding domain-like"/>
    <property type="match status" value="1"/>
</dbReference>
<dbReference type="SUPFAM" id="SSF51445">
    <property type="entry name" value="(Trans)glycosidases"/>
    <property type="match status" value="1"/>
</dbReference>
<comment type="catalytic activity">
    <reaction evidence="1">
        <text>Hydrolysis of terminal, non-reducing beta-D-mannose residues in beta-D-mannosides.</text>
        <dbReference type="EC" id="3.2.1.25"/>
    </reaction>
</comment>
<evidence type="ECO:0000256" key="4">
    <source>
        <dbReference type="ARBA" id="ARBA00022801"/>
    </source>
</evidence>
<dbReference type="GO" id="GO:0004567">
    <property type="term" value="F:beta-mannosidase activity"/>
    <property type="evidence" value="ECO:0007669"/>
    <property type="project" value="UniProtKB-EC"/>
</dbReference>
<organism evidence="8 9">
    <name type="scientific">Kocuria soli</name>
    <dbReference type="NCBI Taxonomy" id="2485125"/>
    <lineage>
        <taxon>Bacteria</taxon>
        <taxon>Bacillati</taxon>
        <taxon>Actinomycetota</taxon>
        <taxon>Actinomycetes</taxon>
        <taxon>Micrococcales</taxon>
        <taxon>Micrococcaceae</taxon>
        <taxon>Kocuria</taxon>
    </lineage>
</organism>
<dbReference type="AlphaFoldDB" id="A0A3N3ZT77"/>
<feature type="region of interest" description="Disordered" evidence="6">
    <location>
        <begin position="38"/>
        <end position="71"/>
    </location>
</feature>
<evidence type="ECO:0000313" key="9">
    <source>
        <dbReference type="Proteomes" id="UP000270616"/>
    </source>
</evidence>
<dbReference type="InterPro" id="IPR006102">
    <property type="entry name" value="Ig-like_GH2"/>
</dbReference>
<gene>
    <name evidence="8" type="ORF">EDL96_06920</name>
</gene>
<name>A0A3N3ZT77_9MICC</name>
<dbReference type="RefSeq" id="WP_267900144.1">
    <property type="nucleotide sequence ID" value="NZ_RKMF01000007.1"/>
</dbReference>
<feature type="compositionally biased region" description="Polar residues" evidence="6">
    <location>
        <begin position="631"/>
        <end position="646"/>
    </location>
</feature>
<keyword evidence="9" id="KW-1185">Reference proteome</keyword>
<evidence type="ECO:0000256" key="5">
    <source>
        <dbReference type="ARBA" id="ARBA00023295"/>
    </source>
</evidence>
<evidence type="ECO:0000256" key="6">
    <source>
        <dbReference type="SAM" id="MobiDB-lite"/>
    </source>
</evidence>
<sequence length="928" mass="100159">MLTGTDHIRDHLPRDGWYLYRTAPGAVSWRGDLNWDTRSAPAQPPASQVRGDSVALSAAPESDDDAVEGEHGRLADRVAAAADHVLAATVPGTAAGAWRDAELPSATFQADAHDWWWTTTVNLPQDPQDPQDPLDPQDSQDPQESPGQRAYRLELRGVATVSEVFWDGRRVAASVSGLDDIVANLTARPGEHELAIVCRALELVPVPRKPRPRWRSTLVSDSSLRWRRTPLIGRIPWAGTAVVVGPWGESSLRAVPHHGVSVTAVRTELSETDGGPATVHVDLTADRATTLTVRCAGAEHTATLAAGQHRVALEVRGPALWWPATHGTPTLHDLEVQAGGQLVERRRVGFRQIRARTDHGGFTLEVNGTRVFVRGAVWTPVDALTLGDDPAEIDRTVRAMRAAGANLLRISGTHAWEAEAFYRACDRHGLLVWHDAMLATLDPPSEPSWLALVEDELRTWLPRLGAHPCVAVFSGGNEVLQQPVLWGRDLSQLPIPVIDDLIPRLTAELAPQVVHVSSTPCGGEPPIRPDRGISHWFGVGAYRRPLSDVRTCGVRFAAEALAFGVPPAPSEITRFFGTGTADSDDSVAADWRSAAARDPGAAWDFEDTSVHYARRWIEPGMEADTGAAGAESSTPPVRLSDTGNSDGVWSALSRDTQLHAERAAVAQAVEHTLTDLRRGDSGCDGVIVLASRDLTPGAGWGLLDSTGRPKATWYAMRRACAETAVTLIDDGLSGLHVHVHHDQPVVLTGRLYVRTWTVHQNPGPQAELSVELTGPGELVYPVEKLLGGFLDLDHAWGFGDRQWEALEVELVPDDSSKAQPQVVESLRAVRLLGGGHRHALADLREGQGLERRTVDAAHTDGVHDSIGPTTVELTAGRAAAAVAVDPGPGLVPDDDFMDMAPGGRRILTVRPVQHWPASAYFSRRDGND</sequence>
<comment type="caution">
    <text evidence="8">The sequence shown here is derived from an EMBL/GenBank/DDBJ whole genome shotgun (WGS) entry which is preliminary data.</text>
</comment>
<dbReference type="Pfam" id="PF00703">
    <property type="entry name" value="Glyco_hydro_2"/>
    <property type="match status" value="1"/>
</dbReference>
<dbReference type="EMBL" id="RKMF01000007">
    <property type="protein sequence ID" value="ROZ63266.1"/>
    <property type="molecule type" value="Genomic_DNA"/>
</dbReference>
<protein>
    <recommendedName>
        <fullName evidence="3">beta-mannosidase</fullName>
        <ecNumber evidence="3">3.2.1.25</ecNumber>
    </recommendedName>
</protein>
<evidence type="ECO:0000256" key="2">
    <source>
        <dbReference type="ARBA" id="ARBA00007401"/>
    </source>
</evidence>
<dbReference type="InterPro" id="IPR008979">
    <property type="entry name" value="Galactose-bd-like_sf"/>
</dbReference>
<dbReference type="InterPro" id="IPR050887">
    <property type="entry name" value="Beta-mannosidase_GH2"/>
</dbReference>
<feature type="region of interest" description="Disordered" evidence="6">
    <location>
        <begin position="121"/>
        <end position="147"/>
    </location>
</feature>
<dbReference type="GO" id="GO:0006516">
    <property type="term" value="P:glycoprotein catabolic process"/>
    <property type="evidence" value="ECO:0007669"/>
    <property type="project" value="TreeGrafter"/>
</dbReference>
<proteinExistence type="inferred from homology"/>
<dbReference type="PANTHER" id="PTHR43730:SF1">
    <property type="entry name" value="BETA-MANNOSIDASE"/>
    <property type="match status" value="1"/>
</dbReference>
<dbReference type="Gene3D" id="3.20.20.80">
    <property type="entry name" value="Glycosidases"/>
    <property type="match status" value="1"/>
</dbReference>
<evidence type="ECO:0000259" key="7">
    <source>
        <dbReference type="Pfam" id="PF00703"/>
    </source>
</evidence>
<feature type="domain" description="Glycoside hydrolase family 2 immunoglobulin-like beta-sandwich" evidence="7">
    <location>
        <begin position="266"/>
        <end position="351"/>
    </location>
</feature>